<keyword evidence="2" id="KW-1185">Reference proteome</keyword>
<dbReference type="AlphaFoldDB" id="A0A6P9A6M7"/>
<reference evidence="3 4" key="1">
    <citation type="submission" date="2025-04" db="UniProtKB">
        <authorList>
            <consortium name="RefSeq"/>
        </authorList>
    </citation>
    <scope>IDENTIFICATION</scope>
    <source>
        <tissue evidence="3 4">Total insect</tissue>
    </source>
</reference>
<proteinExistence type="predicted"/>
<name>A0A6P9A6M7_THRPL</name>
<dbReference type="KEGG" id="tpal:117652649"/>
<dbReference type="RefSeq" id="XP_034253622.1">
    <property type="nucleotide sequence ID" value="XM_034397731.1"/>
</dbReference>
<accession>A0A6P9A6M7</accession>
<protein>
    <submittedName>
        <fullName evidence="3 4">Uncharacterized protein LOC117652649</fullName>
    </submittedName>
</protein>
<feature type="region of interest" description="Disordered" evidence="1">
    <location>
        <begin position="986"/>
        <end position="1005"/>
    </location>
</feature>
<evidence type="ECO:0000313" key="2">
    <source>
        <dbReference type="Proteomes" id="UP000515158"/>
    </source>
</evidence>
<evidence type="ECO:0000313" key="4">
    <source>
        <dbReference type="RefSeq" id="XP_034253623.1"/>
    </source>
</evidence>
<organism evidence="4">
    <name type="scientific">Thrips palmi</name>
    <name type="common">Melon thrips</name>
    <dbReference type="NCBI Taxonomy" id="161013"/>
    <lineage>
        <taxon>Eukaryota</taxon>
        <taxon>Metazoa</taxon>
        <taxon>Ecdysozoa</taxon>
        <taxon>Arthropoda</taxon>
        <taxon>Hexapoda</taxon>
        <taxon>Insecta</taxon>
        <taxon>Pterygota</taxon>
        <taxon>Neoptera</taxon>
        <taxon>Paraneoptera</taxon>
        <taxon>Thysanoptera</taxon>
        <taxon>Terebrantia</taxon>
        <taxon>Thripoidea</taxon>
        <taxon>Thripidae</taxon>
        <taxon>Thrips</taxon>
    </lineage>
</organism>
<dbReference type="OrthoDB" id="10678121at2759"/>
<evidence type="ECO:0000256" key="1">
    <source>
        <dbReference type="SAM" id="MobiDB-lite"/>
    </source>
</evidence>
<evidence type="ECO:0000313" key="3">
    <source>
        <dbReference type="RefSeq" id="XP_034253622.1"/>
    </source>
</evidence>
<sequence>MSLIMDGIPRPSTPIYLSAKAALIPKRCRFCHQLMEIKQINLTEAVRLCYKCSTPFRDLNSSDIEFYHRSYRDVHKNPKDWSLNVASEEEELHSMQSWMEQVSLAVSKYEDSSDDDAPSACNKNGSNGIQKDSLCQFDDLGLPDLVSELQQGANFSNAQSVWNNAAIDELDAALAKAAHEKADSASLPFSLDDLFLPECLPQNPDPQFDFVPPNESLVIERNVSIFERENIEDNVTHETDLVDPVDGLRDCERGEKEETEENTSRKAPEDLRDCDKHKGIRACENIIQQDSSLIERSDLTLGSSSPKQENISTKTLISEKSEENHSNTTKDQVKICKMMDMKSAVDEDKSICNRQADDNDFDEKCRGDSVLQEESVAAEERSSGVCGKEMDIDQNVDDVLKTPARDSDLNDDCLYIGKTPEKNSDLNDKCDYYCKTPSKDANLDDDCVNIFETPEKNTDGNLFCNTPIKNCNFRDDSFDSCQTLEKSTGFDRKLTDNNQQLSANDHNFAEFSTSTPQVVLREKKYRRSTMGLSCGHSVVLSLNSQNFVLPIETNILTLDSTGIFSAYPPDTLVSQFFCDCDDEILQLSPSTQEKEDHCVDFRLPELSVCSVMDKDVYDDREEDLRCFPSDLDKIIFSPKETSLKRDNFKPKLRSKMKPTKLLLDTSQPNMCEPPIIISEQSICQPNSILVTVPADHDITPEMLESSSLNGIPILFECLDSSVLHNNVNVAEVQDTHKEFESKLVVPMAVDDELETDFHSDNNNYNNQTPACQLEQNVTNINPVLVDDEAKTFVHCDTDEKQAPPIFEDVVVNAQDKAASADSSEQFSISYSICDSLGGFRIDVNRCDPNNIFRAEESFVNAEVTKDVSVLEPVQHSISNELCYKDHTENYSVERSDFLNNEAFCSRNEHGVPSKETNYCSTGKETKTVKQMVRGPLLCYERVEEEDDELRSFTGAKFSLLAKRKKGAKVTPDSKVVNLMQVVQNEVKRSNTPERERKKNSTIDDL</sequence>
<feature type="region of interest" description="Disordered" evidence="1">
    <location>
        <begin position="246"/>
        <end position="271"/>
    </location>
</feature>
<dbReference type="Proteomes" id="UP000515158">
    <property type="component" value="Unplaced"/>
</dbReference>
<gene>
    <name evidence="3 4" type="primary">LOC117652649</name>
</gene>
<dbReference type="RefSeq" id="XP_034253623.1">
    <property type="nucleotide sequence ID" value="XM_034397732.1"/>
</dbReference>
<dbReference type="GeneID" id="117652649"/>